<feature type="region of interest" description="Disordered" evidence="1">
    <location>
        <begin position="77"/>
        <end position="98"/>
    </location>
</feature>
<proteinExistence type="predicted"/>
<gene>
    <name evidence="3" type="ORF">NBG84_14080</name>
</gene>
<evidence type="ECO:0000313" key="4">
    <source>
        <dbReference type="Proteomes" id="UP001431429"/>
    </source>
</evidence>
<dbReference type="Proteomes" id="UP001431429">
    <property type="component" value="Unassembled WGS sequence"/>
</dbReference>
<protein>
    <recommendedName>
        <fullName evidence="5">Integral membrane protein</fullName>
    </recommendedName>
</protein>
<keyword evidence="4" id="KW-1185">Reference proteome</keyword>
<keyword evidence="2" id="KW-0812">Transmembrane</keyword>
<evidence type="ECO:0000313" key="3">
    <source>
        <dbReference type="EMBL" id="MCM2389409.1"/>
    </source>
</evidence>
<keyword evidence="2" id="KW-1133">Transmembrane helix</keyword>
<evidence type="ECO:0000256" key="1">
    <source>
        <dbReference type="SAM" id="MobiDB-lite"/>
    </source>
</evidence>
<name>A0ABT0UN34_9ACTN</name>
<dbReference type="EMBL" id="JAMQAW010000010">
    <property type="protein sequence ID" value="MCM2389409.1"/>
    <property type="molecule type" value="Genomic_DNA"/>
</dbReference>
<comment type="caution">
    <text evidence="3">The sequence shown here is derived from an EMBL/GenBank/DDBJ whole genome shotgun (WGS) entry which is preliminary data.</text>
</comment>
<feature type="transmembrane region" description="Helical" evidence="2">
    <location>
        <begin position="43"/>
        <end position="66"/>
    </location>
</feature>
<feature type="compositionally biased region" description="Polar residues" evidence="1">
    <location>
        <begin position="79"/>
        <end position="98"/>
    </location>
</feature>
<keyword evidence="2" id="KW-0472">Membrane</keyword>
<sequence>MDHLSPREVPSRVRHDFAPGRLVAGLTALTLALLYSGDASGAWHVPWFMVFPVLTGGLFLAGAASFTRYSVRRRRAAMTASSENTEAPASTSGSQAIR</sequence>
<reference evidence="3" key="1">
    <citation type="submission" date="2022-06" db="EMBL/GenBank/DDBJ databases">
        <title>Genome public.</title>
        <authorList>
            <person name="Sun Q."/>
        </authorList>
    </citation>
    <scope>NUCLEOTIDE SEQUENCE</scope>
    <source>
        <strain evidence="3">CWNU-1</strain>
    </source>
</reference>
<evidence type="ECO:0008006" key="5">
    <source>
        <dbReference type="Google" id="ProtNLM"/>
    </source>
</evidence>
<organism evidence="3 4">
    <name type="scientific">Streptomyces albipurpureus</name>
    <dbReference type="NCBI Taxonomy" id="2897419"/>
    <lineage>
        <taxon>Bacteria</taxon>
        <taxon>Bacillati</taxon>
        <taxon>Actinomycetota</taxon>
        <taxon>Actinomycetes</taxon>
        <taxon>Kitasatosporales</taxon>
        <taxon>Streptomycetaceae</taxon>
        <taxon>Streptomyces</taxon>
    </lineage>
</organism>
<evidence type="ECO:0000256" key="2">
    <source>
        <dbReference type="SAM" id="Phobius"/>
    </source>
</evidence>
<accession>A0ABT0UN34</accession>
<feature type="transmembrane region" description="Helical" evidence="2">
    <location>
        <begin position="20"/>
        <end position="37"/>
    </location>
</feature>